<reference evidence="13" key="2">
    <citation type="submission" date="2025-05" db="UniProtKB">
        <authorList>
            <consortium name="RefSeq"/>
        </authorList>
    </citation>
    <scope>IDENTIFICATION</scope>
</reference>
<sequence>MYTWTLISLVVFVFLSCALQFHQTDAKLKEGDCEVCIKVLTDFEKKLTDEDRKDSSFIDTKLRNHCKNLKNQDNRFCYYIGATADAATGILGEISKPFTMHLPPAKVCEKLKKKDSQICELKYEKQIDLNTVDLNKLKVKDLKKILNDWDETCKGCAEKSDFVKKIQELKPKYYKQEL</sequence>
<reference evidence="11" key="1">
    <citation type="submission" date="2009-10" db="EMBL/GenBank/DDBJ databases">
        <authorList>
            <person name="Freeman R.M.Jr."/>
            <person name="Wu M.M."/>
            <person name="Gerhart J.J."/>
        </authorList>
    </citation>
    <scope>NUCLEOTIDE SEQUENCE</scope>
</reference>
<evidence type="ECO:0000256" key="3">
    <source>
        <dbReference type="ARBA" id="ARBA00014267"/>
    </source>
</evidence>
<protein>
    <recommendedName>
        <fullName evidence="3">Mesencephalic astrocyte-derived neurotrophic factor homolog</fullName>
    </recommendedName>
    <alternativeName>
        <fullName evidence="7">MANF/CDNF-like protein</fullName>
    </alternativeName>
</protein>
<dbReference type="InterPro" id="IPR019345">
    <property type="entry name" value="ARMET_C"/>
</dbReference>
<dbReference type="GO" id="GO:0071542">
    <property type="term" value="P:dopaminergic neuron differentiation"/>
    <property type="evidence" value="ECO:0007669"/>
    <property type="project" value="TreeGrafter"/>
</dbReference>
<dbReference type="GeneID" id="100313555"/>
<dbReference type="InterPro" id="IPR045333">
    <property type="entry name" value="ARMET-like"/>
</dbReference>
<dbReference type="EMBL" id="GU075942">
    <property type="protein sequence ID" value="ACY92471.1"/>
    <property type="molecule type" value="mRNA"/>
</dbReference>
<keyword evidence="12" id="KW-1185">Reference proteome</keyword>
<accession>D1LWW5</accession>
<evidence type="ECO:0000313" key="13">
    <source>
        <dbReference type="RefSeq" id="NP_001161504.1"/>
    </source>
</evidence>
<dbReference type="FunFam" id="1.10.225.10:FF:000003">
    <property type="entry name" value="Mesencephalic astrocyte-derived neurotrophic factor"/>
    <property type="match status" value="1"/>
</dbReference>
<evidence type="ECO:0000256" key="5">
    <source>
        <dbReference type="ARBA" id="ARBA00022729"/>
    </source>
</evidence>
<name>D1LWW5_SACKO</name>
<dbReference type="PANTHER" id="PTHR12990:SF5">
    <property type="entry name" value="MESENCEPHALIC ASTROCYTE-DERIVED NEUROTROPHIC FACTOR HOMOLOG"/>
    <property type="match status" value="1"/>
</dbReference>
<dbReference type="Gene3D" id="1.10.225.10">
    <property type="entry name" value="Saposin-like"/>
    <property type="match status" value="1"/>
</dbReference>
<evidence type="ECO:0000313" key="11">
    <source>
        <dbReference type="EMBL" id="ACY92471.1"/>
    </source>
</evidence>
<dbReference type="GO" id="GO:0005615">
    <property type="term" value="C:extracellular space"/>
    <property type="evidence" value="ECO:0007669"/>
    <property type="project" value="TreeGrafter"/>
</dbReference>
<evidence type="ECO:0000256" key="6">
    <source>
        <dbReference type="ARBA" id="ARBA00023157"/>
    </source>
</evidence>
<dbReference type="AlphaFoldDB" id="D1LWW5"/>
<dbReference type="OrthoDB" id="5597848at2759"/>
<feature type="chain" id="PRO_5003024292" description="Mesencephalic astrocyte-derived neurotrophic factor homolog" evidence="8 13">
    <location>
        <begin position="21"/>
        <end position="178"/>
    </location>
</feature>
<dbReference type="SUPFAM" id="SSF68906">
    <property type="entry name" value="SAP domain"/>
    <property type="match status" value="1"/>
</dbReference>
<dbReference type="InterPro" id="IPR045332">
    <property type="entry name" value="ARMET_N"/>
</dbReference>
<feature type="domain" description="ARMET N-terminal" evidence="10">
    <location>
        <begin position="32"/>
        <end position="127"/>
    </location>
</feature>
<comment type="similarity">
    <text evidence="2">Belongs to the ARMET family.</text>
</comment>
<evidence type="ECO:0000256" key="8">
    <source>
        <dbReference type="SAM" id="SignalP"/>
    </source>
</evidence>
<keyword evidence="6" id="KW-1015">Disulfide bond</keyword>
<dbReference type="PANTHER" id="PTHR12990">
    <property type="entry name" value="ARMET-LIKE PROTEIN"/>
    <property type="match status" value="1"/>
</dbReference>
<keyword evidence="4" id="KW-0964">Secreted</keyword>
<dbReference type="Proteomes" id="UP000694865">
    <property type="component" value="Unplaced"/>
</dbReference>
<dbReference type="Pfam" id="PF10208">
    <property type="entry name" value="ARMET_C"/>
    <property type="match status" value="1"/>
</dbReference>
<keyword evidence="5 8" id="KW-0732">Signal</keyword>
<feature type="domain" description="ARMET C-terminal" evidence="9">
    <location>
        <begin position="131"/>
        <end position="173"/>
    </location>
</feature>
<proteinExistence type="evidence at transcript level"/>
<dbReference type="InterPro" id="IPR036361">
    <property type="entry name" value="SAP_dom_sf"/>
</dbReference>
<dbReference type="GO" id="GO:0005783">
    <property type="term" value="C:endoplasmic reticulum"/>
    <property type="evidence" value="ECO:0007669"/>
    <property type="project" value="TreeGrafter"/>
</dbReference>
<evidence type="ECO:0000256" key="4">
    <source>
        <dbReference type="ARBA" id="ARBA00022525"/>
    </source>
</evidence>
<feature type="signal peptide" evidence="8 13">
    <location>
        <begin position="1"/>
        <end position="20"/>
    </location>
</feature>
<dbReference type="Pfam" id="PF20145">
    <property type="entry name" value="ARMET_N"/>
    <property type="match status" value="1"/>
</dbReference>
<dbReference type="KEGG" id="sko:100313555"/>
<dbReference type="FunFam" id="1.10.720.30:FF:000003">
    <property type="entry name" value="Mesencephalic astrocyte-derived neurotrophic factor"/>
    <property type="match status" value="1"/>
</dbReference>
<dbReference type="Gene3D" id="1.10.720.30">
    <property type="entry name" value="SAP domain"/>
    <property type="match status" value="1"/>
</dbReference>
<organism evidence="11">
    <name type="scientific">Saccoglossus kowalevskii</name>
    <name type="common">Acorn worm</name>
    <dbReference type="NCBI Taxonomy" id="10224"/>
    <lineage>
        <taxon>Eukaryota</taxon>
        <taxon>Metazoa</taxon>
        <taxon>Hemichordata</taxon>
        <taxon>Enteropneusta</taxon>
        <taxon>Harrimaniidae</taxon>
        <taxon>Saccoglossus</taxon>
    </lineage>
</organism>
<evidence type="ECO:0000256" key="2">
    <source>
        <dbReference type="ARBA" id="ARBA00005617"/>
    </source>
</evidence>
<evidence type="ECO:0000259" key="9">
    <source>
        <dbReference type="Pfam" id="PF10208"/>
    </source>
</evidence>
<comment type="subcellular location">
    <subcellularLocation>
        <location evidence="1">Secreted</location>
    </subcellularLocation>
</comment>
<evidence type="ECO:0000256" key="1">
    <source>
        <dbReference type="ARBA" id="ARBA00004613"/>
    </source>
</evidence>
<evidence type="ECO:0000256" key="7">
    <source>
        <dbReference type="ARBA" id="ARBA00032923"/>
    </source>
</evidence>
<evidence type="ECO:0000313" key="12">
    <source>
        <dbReference type="Proteomes" id="UP000694865"/>
    </source>
</evidence>
<dbReference type="RefSeq" id="NP_001161504.1">
    <property type="nucleotide sequence ID" value="NM_001168032.1"/>
</dbReference>
<evidence type="ECO:0000259" key="10">
    <source>
        <dbReference type="Pfam" id="PF20145"/>
    </source>
</evidence>
<dbReference type="GO" id="GO:0031175">
    <property type="term" value="P:neuron projection development"/>
    <property type="evidence" value="ECO:0007669"/>
    <property type="project" value="TreeGrafter"/>
</dbReference>
<gene>
    <name evidence="13" type="primary">LOC100313555</name>
</gene>